<dbReference type="PANTHER" id="PTHR31274:SF1">
    <property type="entry name" value="AGL149CP"/>
    <property type="match status" value="1"/>
</dbReference>
<keyword evidence="8" id="KW-1185">Reference proteome</keyword>
<gene>
    <name evidence="7" type="ORF">TAPDE_005154</name>
</gene>
<dbReference type="AlphaFoldDB" id="R4XFS2"/>
<dbReference type="OrthoDB" id="435607at2759"/>
<feature type="transmembrane region" description="Helical" evidence="6">
    <location>
        <begin position="434"/>
        <end position="456"/>
    </location>
</feature>
<keyword evidence="4 6" id="KW-0472">Membrane</keyword>
<feature type="transmembrane region" description="Helical" evidence="6">
    <location>
        <begin position="143"/>
        <end position="166"/>
    </location>
</feature>
<evidence type="ECO:0000256" key="1">
    <source>
        <dbReference type="ARBA" id="ARBA00004141"/>
    </source>
</evidence>
<dbReference type="InterPro" id="IPR004776">
    <property type="entry name" value="Mem_transp_PIN-like"/>
</dbReference>
<feature type="region of interest" description="Disordered" evidence="5">
    <location>
        <begin position="301"/>
        <end position="322"/>
    </location>
</feature>
<proteinExistence type="predicted"/>
<feature type="compositionally biased region" description="Basic and acidic residues" evidence="5">
    <location>
        <begin position="202"/>
        <end position="216"/>
    </location>
</feature>
<dbReference type="Proteomes" id="UP000013776">
    <property type="component" value="Unassembled WGS sequence"/>
</dbReference>
<evidence type="ECO:0008006" key="9">
    <source>
        <dbReference type="Google" id="ProtNLM"/>
    </source>
</evidence>
<dbReference type="GO" id="GO:0055085">
    <property type="term" value="P:transmembrane transport"/>
    <property type="evidence" value="ECO:0007669"/>
    <property type="project" value="InterPro"/>
</dbReference>
<comment type="caution">
    <text evidence="7">The sequence shown here is derived from an EMBL/GenBank/DDBJ whole genome shotgun (WGS) entry which is preliminary data.</text>
</comment>
<dbReference type="Pfam" id="PF03547">
    <property type="entry name" value="Mem_trans"/>
    <property type="match status" value="1"/>
</dbReference>
<name>R4XFS2_TAPDE</name>
<dbReference type="STRING" id="1097556.R4XFS2"/>
<evidence type="ECO:0000313" key="7">
    <source>
        <dbReference type="EMBL" id="CCG84711.1"/>
    </source>
</evidence>
<feature type="transmembrane region" description="Helical" evidence="6">
    <location>
        <begin position="400"/>
        <end position="422"/>
    </location>
</feature>
<evidence type="ECO:0000256" key="3">
    <source>
        <dbReference type="ARBA" id="ARBA00022989"/>
    </source>
</evidence>
<evidence type="ECO:0000256" key="6">
    <source>
        <dbReference type="SAM" id="Phobius"/>
    </source>
</evidence>
<feature type="transmembrane region" description="Helical" evidence="6">
    <location>
        <begin position="12"/>
        <end position="30"/>
    </location>
</feature>
<evidence type="ECO:0000256" key="2">
    <source>
        <dbReference type="ARBA" id="ARBA00022692"/>
    </source>
</evidence>
<feature type="transmembrane region" description="Helical" evidence="6">
    <location>
        <begin position="73"/>
        <end position="93"/>
    </location>
</feature>
<reference evidence="7 8" key="1">
    <citation type="journal article" date="2013" name="MBio">
        <title>Genome sequencing of the plant pathogen Taphrina deformans, the causal agent of peach leaf curl.</title>
        <authorList>
            <person name="Cisse O.H."/>
            <person name="Almeida J.M.G.C.F."/>
            <person name="Fonseca A."/>
            <person name="Kumar A.A."/>
            <person name="Salojaervi J."/>
            <person name="Overmyer K."/>
            <person name="Hauser P.M."/>
            <person name="Pagni M."/>
        </authorList>
    </citation>
    <scope>NUCLEOTIDE SEQUENCE [LARGE SCALE GENOMIC DNA]</scope>
    <source>
        <strain evidence="8">PYCC 5710 / ATCC 11124 / CBS 356.35 / IMI 108563 / JCM 9778 / NBRC 8474</strain>
    </source>
</reference>
<comment type="subcellular location">
    <subcellularLocation>
        <location evidence="1">Membrane</location>
        <topology evidence="1">Multi-pass membrane protein</topology>
    </subcellularLocation>
</comment>
<keyword evidence="3 6" id="KW-1133">Transmembrane helix</keyword>
<keyword evidence="2 6" id="KW-0812">Transmembrane</keyword>
<feature type="transmembrane region" description="Helical" evidence="6">
    <location>
        <begin position="510"/>
        <end position="536"/>
    </location>
</feature>
<dbReference type="InterPro" id="IPR040254">
    <property type="entry name" value="Ecm3-like"/>
</dbReference>
<feature type="region of interest" description="Disordered" evidence="5">
    <location>
        <begin position="198"/>
        <end position="236"/>
    </location>
</feature>
<dbReference type="VEuPathDB" id="FungiDB:TAPDE_005154"/>
<feature type="transmembrane region" description="Helical" evidence="6">
    <location>
        <begin position="476"/>
        <end position="498"/>
    </location>
</feature>
<sequence>MAVNLGSIIWTAVRAILKFIITASFGTILARSKLLDSTGTRAISQCILNVFLPCLLFTKIVQGIDEGKMRQVGVLALTAILYTVLGLVFGYIVKFLTKVPRGWQSGVLAAGAFSNWGDLPLVVIGTIVTAAPFGGAADEAKGLAYVAVFMFVQSTLMFVLNGVWLISRDYDHPIEEAEPARSISGKVKSFTAWLRIPGRRGAGPERDAQKLSRDDSWVDDATGPASEGERAEEPSAAVLADSRTLALRRGDSLGLARRPSEESLCLRPITSGVLDHGDMHSTIDTSAITKANNAAAAAATLPTHHHRTRPSGASLDSSTVRDEEEVEKEKTAAMGSRHWPSWARYRTILKASLVRLLSPPSAAVISAFVIAVVPTLKSLFVRVPGSSMPLAPDGNPPLDFIIDITDFIGAASVPSSLLILGYSLSRLRVRSLPALSSAVVMAGLKMVVMPVLAIAWMQFLADPHGRGHGLVDPADLVLRLVLVLPSAVPTATSLLYITQIFAPEGRDEGVACLSVFLIVQYLVVGLTLTVTVVYTLNIIT</sequence>
<accession>R4XFS2</accession>
<feature type="transmembrane region" description="Helical" evidence="6">
    <location>
        <begin position="42"/>
        <end position="61"/>
    </location>
</feature>
<dbReference type="PANTHER" id="PTHR31274">
    <property type="entry name" value="PROTEIN ECM3"/>
    <property type="match status" value="1"/>
</dbReference>
<dbReference type="eggNOG" id="ENOG502QU6H">
    <property type="taxonomic scope" value="Eukaryota"/>
</dbReference>
<evidence type="ECO:0000313" key="8">
    <source>
        <dbReference type="Proteomes" id="UP000013776"/>
    </source>
</evidence>
<feature type="transmembrane region" description="Helical" evidence="6">
    <location>
        <begin position="105"/>
        <end position="131"/>
    </location>
</feature>
<protein>
    <recommendedName>
        <fullName evidence="9">Auxin Efflux Carrier superfamily</fullName>
    </recommendedName>
</protein>
<dbReference type="GO" id="GO:0016020">
    <property type="term" value="C:membrane"/>
    <property type="evidence" value="ECO:0007669"/>
    <property type="project" value="UniProtKB-SubCell"/>
</dbReference>
<feature type="transmembrane region" description="Helical" evidence="6">
    <location>
        <begin position="356"/>
        <end position="380"/>
    </location>
</feature>
<evidence type="ECO:0000256" key="5">
    <source>
        <dbReference type="SAM" id="MobiDB-lite"/>
    </source>
</evidence>
<organism evidence="7 8">
    <name type="scientific">Taphrina deformans (strain PYCC 5710 / ATCC 11124 / CBS 356.35 / IMI 108563 / JCM 9778 / NBRC 8474)</name>
    <name type="common">Peach leaf curl fungus</name>
    <name type="synonym">Lalaria deformans</name>
    <dbReference type="NCBI Taxonomy" id="1097556"/>
    <lineage>
        <taxon>Eukaryota</taxon>
        <taxon>Fungi</taxon>
        <taxon>Dikarya</taxon>
        <taxon>Ascomycota</taxon>
        <taxon>Taphrinomycotina</taxon>
        <taxon>Taphrinomycetes</taxon>
        <taxon>Taphrinales</taxon>
        <taxon>Taphrinaceae</taxon>
        <taxon>Taphrina</taxon>
    </lineage>
</organism>
<dbReference type="EMBL" id="CAHR02000291">
    <property type="protein sequence ID" value="CCG84711.1"/>
    <property type="molecule type" value="Genomic_DNA"/>
</dbReference>
<evidence type="ECO:0000256" key="4">
    <source>
        <dbReference type="ARBA" id="ARBA00023136"/>
    </source>
</evidence>